<dbReference type="Proteomes" id="UP000427716">
    <property type="component" value="Chromosome"/>
</dbReference>
<dbReference type="EMBL" id="CP046415">
    <property type="protein sequence ID" value="QGT79427.1"/>
    <property type="molecule type" value="Genomic_DNA"/>
</dbReference>
<sequence length="464" mass="51036">MMATRLLNGRPTSRVAAIALLLAASVPALADIPRPDRDRDSGGLAERIELGPIEPLPAVAEPISRDGAGRLPRGVIVETEVAAIDPVQRETILVTQTILDPARQLRGVEVHRPAGKGIDTQVLEASQDTVEIDGRRVNRRHYRWAVQALRPGEVTLEFQRIEFDVVGRAQSEYAWLPVARRLEVTRLPAHWPEYLPVTPALTFGEGQVSDLVAGEPGEWRFNLVGEGLSAKAIEQLLRAQLTAPPGLRIDEPSIRLAPEQAPAEAMGPLADAWEVRLSLLPAVEGGGDGTREARLPALTLPFVDPRRLETSANLAEVALDYARRDARTVAWQAEPAERRWATIRAALPWVIGGALALLMIVTLGRFGWRRWRAHHAWRQAQRDLRAAPDARALRERLNHQLAGLPRPMPSPSRSELATRGAPDDWLAARAGLDRLCFAGVAGEDEAFRRVRATLAGALPARWFR</sequence>
<keyword evidence="2" id="KW-0732">Signal</keyword>
<proteinExistence type="predicted"/>
<name>A0A6I6D5C2_9GAMM</name>
<dbReference type="AlphaFoldDB" id="A0A6I6D5C2"/>
<protein>
    <recommendedName>
        <fullName evidence="5">Protein BatD</fullName>
    </recommendedName>
</protein>
<accession>A0A6I6D5C2</accession>
<evidence type="ECO:0000313" key="3">
    <source>
        <dbReference type="EMBL" id="QGT79427.1"/>
    </source>
</evidence>
<feature type="signal peptide" evidence="2">
    <location>
        <begin position="1"/>
        <end position="30"/>
    </location>
</feature>
<dbReference type="RefSeq" id="WP_156575195.1">
    <property type="nucleotide sequence ID" value="NZ_CP046415.1"/>
</dbReference>
<feature type="chain" id="PRO_5026242026" description="Protein BatD" evidence="2">
    <location>
        <begin position="31"/>
        <end position="464"/>
    </location>
</feature>
<gene>
    <name evidence="3" type="ORF">GM160_11395</name>
</gene>
<keyword evidence="1" id="KW-0472">Membrane</keyword>
<keyword evidence="1" id="KW-0812">Transmembrane</keyword>
<evidence type="ECO:0008006" key="5">
    <source>
        <dbReference type="Google" id="ProtNLM"/>
    </source>
</evidence>
<dbReference type="KEGG" id="ghl:GM160_11395"/>
<evidence type="ECO:0000256" key="1">
    <source>
        <dbReference type="SAM" id="Phobius"/>
    </source>
</evidence>
<evidence type="ECO:0000313" key="4">
    <source>
        <dbReference type="Proteomes" id="UP000427716"/>
    </source>
</evidence>
<organism evidence="3 4">
    <name type="scientific">Guyparkeria halophila</name>
    <dbReference type="NCBI Taxonomy" id="47960"/>
    <lineage>
        <taxon>Bacteria</taxon>
        <taxon>Pseudomonadati</taxon>
        <taxon>Pseudomonadota</taxon>
        <taxon>Gammaproteobacteria</taxon>
        <taxon>Chromatiales</taxon>
        <taxon>Thioalkalibacteraceae</taxon>
        <taxon>Guyparkeria</taxon>
    </lineage>
</organism>
<keyword evidence="4" id="KW-1185">Reference proteome</keyword>
<reference evidence="3 4" key="1">
    <citation type="submission" date="2019-11" db="EMBL/GenBank/DDBJ databases">
        <authorList>
            <person name="Zhang J."/>
            <person name="Sun C."/>
        </authorList>
    </citation>
    <scope>NUCLEOTIDE SEQUENCE [LARGE SCALE GENOMIC DNA]</scope>
    <source>
        <strain evidence="4">sp2</strain>
    </source>
</reference>
<keyword evidence="1" id="KW-1133">Transmembrane helix</keyword>
<evidence type="ECO:0000256" key="2">
    <source>
        <dbReference type="SAM" id="SignalP"/>
    </source>
</evidence>
<feature type="transmembrane region" description="Helical" evidence="1">
    <location>
        <begin position="346"/>
        <end position="368"/>
    </location>
</feature>